<dbReference type="SUPFAM" id="SSF46689">
    <property type="entry name" value="Homeodomain-like"/>
    <property type="match status" value="1"/>
</dbReference>
<name>A0AAU7VRT6_9MICO</name>
<dbReference type="SUPFAM" id="SSF48498">
    <property type="entry name" value="Tetracyclin repressor-like, C-terminal domain"/>
    <property type="match status" value="1"/>
</dbReference>
<dbReference type="InterPro" id="IPR011075">
    <property type="entry name" value="TetR_C"/>
</dbReference>
<dbReference type="InterPro" id="IPR009057">
    <property type="entry name" value="Homeodomain-like_sf"/>
</dbReference>
<dbReference type="GO" id="GO:0000976">
    <property type="term" value="F:transcription cis-regulatory region binding"/>
    <property type="evidence" value="ECO:0007669"/>
    <property type="project" value="TreeGrafter"/>
</dbReference>
<dbReference type="AlphaFoldDB" id="A0AAU7VRT6"/>
<dbReference type="InterPro" id="IPR036271">
    <property type="entry name" value="Tet_transcr_reg_TetR-rel_C_sf"/>
</dbReference>
<keyword evidence="3" id="KW-0804">Transcription</keyword>
<dbReference type="PROSITE" id="PS50977">
    <property type="entry name" value="HTH_TETR_2"/>
    <property type="match status" value="1"/>
</dbReference>
<sequence>MPRPRSEKARQSVLDAMRAALTGDGYEAVTIEGLADAAGVSKQTIYRWWPSKAAILGEALLEGGLPGADVAVPFTTDLAADLRAWFSEMSASLADADGVAIARALIVITASDPELGLALNEKLAAPIREWVSGRMALAADAGDVRADADAAAIADQFVAMASYAALLGRPLDEARVEATVAVLLRGIAASGR</sequence>
<organism evidence="6">
    <name type="scientific">Microbacterium sp. A8/3-1</name>
    <dbReference type="NCBI Taxonomy" id="3160749"/>
    <lineage>
        <taxon>Bacteria</taxon>
        <taxon>Bacillati</taxon>
        <taxon>Actinomycetota</taxon>
        <taxon>Actinomycetes</taxon>
        <taxon>Micrococcales</taxon>
        <taxon>Microbacteriaceae</taxon>
        <taxon>Microbacterium</taxon>
    </lineage>
</organism>
<dbReference type="RefSeq" id="WP_350350482.1">
    <property type="nucleotide sequence ID" value="NZ_CP158357.1"/>
</dbReference>
<dbReference type="InterPro" id="IPR001647">
    <property type="entry name" value="HTH_TetR"/>
</dbReference>
<evidence type="ECO:0000256" key="4">
    <source>
        <dbReference type="PROSITE-ProRule" id="PRU00335"/>
    </source>
</evidence>
<proteinExistence type="predicted"/>
<evidence type="ECO:0000259" key="5">
    <source>
        <dbReference type="PROSITE" id="PS50977"/>
    </source>
</evidence>
<evidence type="ECO:0000313" key="6">
    <source>
        <dbReference type="EMBL" id="XBX76909.1"/>
    </source>
</evidence>
<dbReference type="PANTHER" id="PTHR30055">
    <property type="entry name" value="HTH-TYPE TRANSCRIPTIONAL REGULATOR RUTR"/>
    <property type="match status" value="1"/>
</dbReference>
<protein>
    <submittedName>
        <fullName evidence="6">TetR/AcrR family transcriptional regulator</fullName>
    </submittedName>
</protein>
<dbReference type="Pfam" id="PF16859">
    <property type="entry name" value="TetR_C_11"/>
    <property type="match status" value="1"/>
</dbReference>
<keyword evidence="1" id="KW-0805">Transcription regulation</keyword>
<dbReference type="PANTHER" id="PTHR30055:SF148">
    <property type="entry name" value="TETR-FAMILY TRANSCRIPTIONAL REGULATOR"/>
    <property type="match status" value="1"/>
</dbReference>
<feature type="domain" description="HTH tetR-type" evidence="5">
    <location>
        <begin position="7"/>
        <end position="67"/>
    </location>
</feature>
<dbReference type="EMBL" id="CP158357">
    <property type="protein sequence ID" value="XBX76909.1"/>
    <property type="molecule type" value="Genomic_DNA"/>
</dbReference>
<dbReference type="InterPro" id="IPR050109">
    <property type="entry name" value="HTH-type_TetR-like_transc_reg"/>
</dbReference>
<accession>A0AAU7VRT6</accession>
<keyword evidence="2 4" id="KW-0238">DNA-binding</keyword>
<dbReference type="Gene3D" id="1.10.10.60">
    <property type="entry name" value="Homeodomain-like"/>
    <property type="match status" value="1"/>
</dbReference>
<feature type="DNA-binding region" description="H-T-H motif" evidence="4">
    <location>
        <begin position="30"/>
        <end position="49"/>
    </location>
</feature>
<reference evidence="6" key="1">
    <citation type="submission" date="2024-06" db="EMBL/GenBank/DDBJ databases">
        <title>Draft genome sequence of Microbacterium sp. strain A8/3-1, isolated from Oxytropis tragacanthoides Fisch. ex DC. Root nodules in the Altai region of Russia.</title>
        <authorList>
            <person name="Sazanova A."/>
            <person name="Guro P."/>
            <person name="Kuznetsova I."/>
            <person name="Belimov A."/>
            <person name="Safronova V."/>
        </authorList>
    </citation>
    <scope>NUCLEOTIDE SEQUENCE</scope>
    <source>
        <strain evidence="6">A8/3-1</strain>
    </source>
</reference>
<dbReference type="Gene3D" id="1.10.357.10">
    <property type="entry name" value="Tetracycline Repressor, domain 2"/>
    <property type="match status" value="1"/>
</dbReference>
<evidence type="ECO:0000256" key="1">
    <source>
        <dbReference type="ARBA" id="ARBA00023015"/>
    </source>
</evidence>
<gene>
    <name evidence="6" type="ORF">ABS642_13410</name>
</gene>
<dbReference type="GO" id="GO:0003700">
    <property type="term" value="F:DNA-binding transcription factor activity"/>
    <property type="evidence" value="ECO:0007669"/>
    <property type="project" value="TreeGrafter"/>
</dbReference>
<evidence type="ECO:0000256" key="2">
    <source>
        <dbReference type="ARBA" id="ARBA00023125"/>
    </source>
</evidence>
<dbReference type="PRINTS" id="PR00455">
    <property type="entry name" value="HTHTETR"/>
</dbReference>
<dbReference type="Pfam" id="PF00440">
    <property type="entry name" value="TetR_N"/>
    <property type="match status" value="1"/>
</dbReference>
<evidence type="ECO:0000256" key="3">
    <source>
        <dbReference type="ARBA" id="ARBA00023163"/>
    </source>
</evidence>